<evidence type="ECO:0000256" key="6">
    <source>
        <dbReference type="ARBA" id="ARBA00022917"/>
    </source>
</evidence>
<evidence type="ECO:0000256" key="2">
    <source>
        <dbReference type="ARBA" id="ARBA00004815"/>
    </source>
</evidence>
<dbReference type="Proteomes" id="UP000031465">
    <property type="component" value="Unassembled WGS sequence"/>
</dbReference>
<evidence type="ECO:0000313" key="14">
    <source>
        <dbReference type="Proteomes" id="UP000031465"/>
    </source>
</evidence>
<dbReference type="Gene3D" id="2.40.50.140">
    <property type="entry name" value="Nucleic acid-binding proteins"/>
    <property type="match status" value="2"/>
</dbReference>
<dbReference type="GO" id="GO:0043043">
    <property type="term" value="P:peptide biosynthetic process"/>
    <property type="evidence" value="ECO:0007669"/>
    <property type="project" value="InterPro"/>
</dbReference>
<dbReference type="UniPathway" id="UPA00345"/>
<dbReference type="InterPro" id="IPR013185">
    <property type="entry name" value="Transl_elong_KOW-like"/>
</dbReference>
<dbReference type="PANTHER" id="PTHR30053">
    <property type="entry name" value="ELONGATION FACTOR P"/>
    <property type="match status" value="1"/>
</dbReference>
<comment type="subcellular location">
    <subcellularLocation>
        <location evidence="1 8">Cytoplasm</location>
    </subcellularLocation>
</comment>
<dbReference type="InterPro" id="IPR001059">
    <property type="entry name" value="Transl_elong_P/YeiP_cen"/>
</dbReference>
<evidence type="ECO:0000256" key="7">
    <source>
        <dbReference type="ARBA" id="ARBA00025469"/>
    </source>
</evidence>
<dbReference type="InterPro" id="IPR011768">
    <property type="entry name" value="Transl_elongation_fac_P"/>
</dbReference>
<dbReference type="InterPro" id="IPR013852">
    <property type="entry name" value="Transl_elong_P/YeiP_CS"/>
</dbReference>
<dbReference type="InterPro" id="IPR015365">
    <property type="entry name" value="Elong-fact-P_C"/>
</dbReference>
<dbReference type="PROSITE" id="PS01275">
    <property type="entry name" value="EFP"/>
    <property type="match status" value="1"/>
</dbReference>
<dbReference type="InterPro" id="IPR008991">
    <property type="entry name" value="Translation_prot_SH3-like_sf"/>
</dbReference>
<dbReference type="Pfam" id="PF08207">
    <property type="entry name" value="EFP_N"/>
    <property type="match status" value="1"/>
</dbReference>
<dbReference type="NCBIfam" id="NF001810">
    <property type="entry name" value="PRK00529.1"/>
    <property type="match status" value="1"/>
</dbReference>
<evidence type="ECO:0000256" key="5">
    <source>
        <dbReference type="ARBA" id="ARBA00022768"/>
    </source>
</evidence>
<dbReference type="AlphaFoldDB" id="A0A0C1H7X6"/>
<evidence type="ECO:0000256" key="10">
    <source>
        <dbReference type="RuleBase" id="RU004389"/>
    </source>
</evidence>
<dbReference type="OMA" id="WSVVEFQ"/>
<dbReference type="PIRSF" id="PIRSF005901">
    <property type="entry name" value="EF-P"/>
    <property type="match status" value="1"/>
</dbReference>
<keyword evidence="6 8" id="KW-0648">Protein biosynthesis</keyword>
<evidence type="ECO:0000259" key="11">
    <source>
        <dbReference type="SMART" id="SM00841"/>
    </source>
</evidence>
<dbReference type="SMART" id="SM01185">
    <property type="entry name" value="EFP"/>
    <property type="match status" value="1"/>
</dbReference>
<evidence type="ECO:0000256" key="3">
    <source>
        <dbReference type="ARBA" id="ARBA00009479"/>
    </source>
</evidence>
<reference evidence="13 14" key="1">
    <citation type="journal article" date="2014" name="Mol. Biol. Evol.">
        <title>Massive expansion of Ubiquitination-related gene families within the Chlamydiae.</title>
        <authorList>
            <person name="Domman D."/>
            <person name="Collingro A."/>
            <person name="Lagkouvardos I."/>
            <person name="Gehre L."/>
            <person name="Weinmaier T."/>
            <person name="Rattei T."/>
            <person name="Subtil A."/>
            <person name="Horn M."/>
        </authorList>
    </citation>
    <scope>NUCLEOTIDE SEQUENCE [LARGE SCALE GENOMIC DNA]</scope>
    <source>
        <strain evidence="13 14">EI2</strain>
    </source>
</reference>
<dbReference type="GO" id="GO:0003746">
    <property type="term" value="F:translation elongation factor activity"/>
    <property type="evidence" value="ECO:0007669"/>
    <property type="project" value="UniProtKB-UniRule"/>
</dbReference>
<evidence type="ECO:0000256" key="8">
    <source>
        <dbReference type="HAMAP-Rule" id="MF_00141"/>
    </source>
</evidence>
<dbReference type="SMART" id="SM00841">
    <property type="entry name" value="Elong-fact-P_C"/>
    <property type="match status" value="1"/>
</dbReference>
<dbReference type="PANTHER" id="PTHR30053:SF12">
    <property type="entry name" value="ELONGATION FACTOR P (EF-P) FAMILY PROTEIN"/>
    <property type="match status" value="1"/>
</dbReference>
<dbReference type="GO" id="GO:0005829">
    <property type="term" value="C:cytosol"/>
    <property type="evidence" value="ECO:0007669"/>
    <property type="project" value="UniProtKB-ARBA"/>
</dbReference>
<comment type="function">
    <text evidence="7 8">Involved in peptide bond synthesis. Stimulates efficient translation and peptide-bond synthesis on native or reconstituted 70S ribosomes in vitro. Probably functions indirectly by altering the affinity of the ribosome for aminoacyl-tRNA, thus increasing their reactivity as acceptors for peptidyl transferase.</text>
</comment>
<dbReference type="SMR" id="A0A0C1H7X6"/>
<feature type="domain" description="Elongation factor P C-terminal" evidence="11">
    <location>
        <begin position="131"/>
        <end position="187"/>
    </location>
</feature>
<dbReference type="InterPro" id="IPR012340">
    <property type="entry name" value="NA-bd_OB-fold"/>
</dbReference>
<dbReference type="CDD" id="cd05794">
    <property type="entry name" value="S1_EF-P_repeat_2"/>
    <property type="match status" value="1"/>
</dbReference>
<dbReference type="Gene3D" id="2.30.30.30">
    <property type="match status" value="1"/>
</dbReference>
<proteinExistence type="inferred from homology"/>
<sequence>MAQMSTSEIRGGVKVEVEAQPYTIISNEFVKPGKGQAFNRIKMKHLLTGRVIERTFKSGEKLNLADVAEEEMRMLYKESDGVIFMDEKSFEQIKISLESIGETVQWLLDDHVYEVIFYNGNAVNVEPPTFMEMVITDTSPGVRGDTASGRVLKPAILESGAKVQVPIFVEQGEKIKVDTRTGEYVSRVSS</sequence>
<dbReference type="PATRIC" id="fig|362787.3.peg.1817"/>
<protein>
    <recommendedName>
        <fullName evidence="8 9">Elongation factor P</fullName>
        <shortName evidence="8">EF-P</shortName>
    </recommendedName>
</protein>
<organism evidence="13 14">
    <name type="scientific">Candidatus Protochlamydia amoebophila</name>
    <dbReference type="NCBI Taxonomy" id="362787"/>
    <lineage>
        <taxon>Bacteria</taxon>
        <taxon>Pseudomonadati</taxon>
        <taxon>Chlamydiota</taxon>
        <taxon>Chlamydiia</taxon>
        <taxon>Parachlamydiales</taxon>
        <taxon>Parachlamydiaceae</taxon>
        <taxon>Candidatus Protochlamydia</taxon>
    </lineage>
</organism>
<dbReference type="SUPFAM" id="SSF50104">
    <property type="entry name" value="Translation proteins SH3-like domain"/>
    <property type="match status" value="1"/>
</dbReference>
<evidence type="ECO:0000313" key="13">
    <source>
        <dbReference type="EMBL" id="KIC70998.1"/>
    </source>
</evidence>
<comment type="pathway">
    <text evidence="2 8">Protein biosynthesis; polypeptide chain elongation.</text>
</comment>
<dbReference type="InterPro" id="IPR020599">
    <property type="entry name" value="Transl_elong_fac_P/YeiP"/>
</dbReference>
<dbReference type="FunFam" id="2.40.50.140:FF:000004">
    <property type="entry name" value="Elongation factor P"/>
    <property type="match status" value="1"/>
</dbReference>
<dbReference type="FunFam" id="2.30.30.30:FF:000003">
    <property type="entry name" value="Elongation factor P"/>
    <property type="match status" value="1"/>
</dbReference>
<dbReference type="InterPro" id="IPR014722">
    <property type="entry name" value="Rib_uL2_dom2"/>
</dbReference>
<comment type="caution">
    <text evidence="13">The sequence shown here is derived from an EMBL/GenBank/DDBJ whole genome shotgun (WGS) entry which is preliminary data.</text>
</comment>
<dbReference type="NCBIfam" id="TIGR00038">
    <property type="entry name" value="efp"/>
    <property type="match status" value="1"/>
</dbReference>
<evidence type="ECO:0000259" key="12">
    <source>
        <dbReference type="SMART" id="SM01185"/>
    </source>
</evidence>
<dbReference type="EMBL" id="JSAN01000124">
    <property type="protein sequence ID" value="KIC70998.1"/>
    <property type="molecule type" value="Genomic_DNA"/>
</dbReference>
<dbReference type="RefSeq" id="WP_011176075.1">
    <property type="nucleotide sequence ID" value="NZ_JAEMUB010000022.1"/>
</dbReference>
<feature type="domain" description="Translation elongation factor P/YeiP central" evidence="12">
    <location>
        <begin position="69"/>
        <end position="123"/>
    </location>
</feature>
<dbReference type="Pfam" id="PF01132">
    <property type="entry name" value="EFP"/>
    <property type="match status" value="1"/>
</dbReference>
<evidence type="ECO:0000256" key="4">
    <source>
        <dbReference type="ARBA" id="ARBA00022490"/>
    </source>
</evidence>
<gene>
    <name evidence="13" type="primary">efp2</name>
    <name evidence="8" type="synonym">efp</name>
    <name evidence="13" type="ORF">DB44_FB00110</name>
</gene>
<keyword evidence="5 8" id="KW-0251">Elongation factor</keyword>
<dbReference type="FunFam" id="2.40.50.140:FF:000009">
    <property type="entry name" value="Elongation factor P"/>
    <property type="match status" value="1"/>
</dbReference>
<name>A0A0C1H7X6_9BACT</name>
<evidence type="ECO:0000256" key="1">
    <source>
        <dbReference type="ARBA" id="ARBA00004496"/>
    </source>
</evidence>
<keyword evidence="4 8" id="KW-0963">Cytoplasm</keyword>
<evidence type="ECO:0000256" key="9">
    <source>
        <dbReference type="NCBIfam" id="TIGR00038"/>
    </source>
</evidence>
<dbReference type="SUPFAM" id="SSF50249">
    <property type="entry name" value="Nucleic acid-binding proteins"/>
    <property type="match status" value="2"/>
</dbReference>
<comment type="similarity">
    <text evidence="3 8 10">Belongs to the elongation factor P family.</text>
</comment>
<accession>A0A0C1H7X6</accession>
<dbReference type="Pfam" id="PF09285">
    <property type="entry name" value="Elong-fact-P_C"/>
    <property type="match status" value="1"/>
</dbReference>
<dbReference type="CDD" id="cd04470">
    <property type="entry name" value="S1_EF-P_repeat_1"/>
    <property type="match status" value="1"/>
</dbReference>
<dbReference type="HAMAP" id="MF_00141">
    <property type="entry name" value="EF_P"/>
    <property type="match status" value="1"/>
</dbReference>